<proteinExistence type="predicted"/>
<dbReference type="Proteomes" id="UP000076532">
    <property type="component" value="Unassembled WGS sequence"/>
</dbReference>
<reference evidence="1 2" key="1">
    <citation type="journal article" date="2016" name="Mol. Biol. Evol.">
        <title>Comparative Genomics of Early-Diverging Mushroom-Forming Fungi Provides Insights into the Origins of Lignocellulose Decay Capabilities.</title>
        <authorList>
            <person name="Nagy L.G."/>
            <person name="Riley R."/>
            <person name="Tritt A."/>
            <person name="Adam C."/>
            <person name="Daum C."/>
            <person name="Floudas D."/>
            <person name="Sun H."/>
            <person name="Yadav J.S."/>
            <person name="Pangilinan J."/>
            <person name="Larsson K.H."/>
            <person name="Matsuura K."/>
            <person name="Barry K."/>
            <person name="Labutti K."/>
            <person name="Kuo R."/>
            <person name="Ohm R.A."/>
            <person name="Bhattacharya S.S."/>
            <person name="Shirouzu T."/>
            <person name="Yoshinaga Y."/>
            <person name="Martin F.M."/>
            <person name="Grigoriev I.V."/>
            <person name="Hibbett D.S."/>
        </authorList>
    </citation>
    <scope>NUCLEOTIDE SEQUENCE [LARGE SCALE GENOMIC DNA]</scope>
    <source>
        <strain evidence="1 2">CBS 109695</strain>
    </source>
</reference>
<accession>A0A166T891</accession>
<evidence type="ECO:0000313" key="2">
    <source>
        <dbReference type="Proteomes" id="UP000076532"/>
    </source>
</evidence>
<protein>
    <submittedName>
        <fullName evidence="1">Uncharacterized protein</fullName>
    </submittedName>
</protein>
<sequence>MKLRSYTNTVPVTAEELIESVYPDQLDASFSWHAKVGERVWVKVDNRWKPGVVVEDIGCIATYEGFGRCFMIEWGARKKYQASFYPTNGNVKPDYVAVRNALLNAGYDVVHAS</sequence>
<dbReference type="AlphaFoldDB" id="A0A166T891"/>
<organism evidence="1 2">
    <name type="scientific">Athelia psychrophila</name>
    <dbReference type="NCBI Taxonomy" id="1759441"/>
    <lineage>
        <taxon>Eukaryota</taxon>
        <taxon>Fungi</taxon>
        <taxon>Dikarya</taxon>
        <taxon>Basidiomycota</taxon>
        <taxon>Agaricomycotina</taxon>
        <taxon>Agaricomycetes</taxon>
        <taxon>Agaricomycetidae</taxon>
        <taxon>Atheliales</taxon>
        <taxon>Atheliaceae</taxon>
        <taxon>Athelia</taxon>
    </lineage>
</organism>
<dbReference type="EMBL" id="KV417494">
    <property type="protein sequence ID" value="KZP30325.1"/>
    <property type="molecule type" value="Genomic_DNA"/>
</dbReference>
<name>A0A166T891_9AGAM</name>
<evidence type="ECO:0000313" key="1">
    <source>
        <dbReference type="EMBL" id="KZP30325.1"/>
    </source>
</evidence>
<dbReference type="OrthoDB" id="3205170at2759"/>
<keyword evidence="2" id="KW-1185">Reference proteome</keyword>
<gene>
    <name evidence="1" type="ORF">FIBSPDRAFT_1038330</name>
</gene>